<dbReference type="GO" id="GO:0003677">
    <property type="term" value="F:DNA binding"/>
    <property type="evidence" value="ECO:0007669"/>
    <property type="project" value="UniProtKB-KW"/>
</dbReference>
<organism evidence="5 6">
    <name type="scientific">Nonomuraea diastatica</name>
    <dbReference type="NCBI Taxonomy" id="1848329"/>
    <lineage>
        <taxon>Bacteria</taxon>
        <taxon>Bacillati</taxon>
        <taxon>Actinomycetota</taxon>
        <taxon>Actinomycetes</taxon>
        <taxon>Streptosporangiales</taxon>
        <taxon>Streptosporangiaceae</taxon>
        <taxon>Nonomuraea</taxon>
    </lineage>
</organism>
<dbReference type="InterPro" id="IPR036388">
    <property type="entry name" value="WH-like_DNA-bd_sf"/>
</dbReference>
<evidence type="ECO:0000256" key="2">
    <source>
        <dbReference type="ARBA" id="ARBA00023125"/>
    </source>
</evidence>
<dbReference type="PROSITE" id="PS51118">
    <property type="entry name" value="HTH_HXLR"/>
    <property type="match status" value="1"/>
</dbReference>
<proteinExistence type="predicted"/>
<protein>
    <submittedName>
        <fullName evidence="5">Transcriptional regulator</fullName>
    </submittedName>
</protein>
<keyword evidence="2" id="KW-0238">DNA-binding</keyword>
<dbReference type="EMBL" id="SMKP01000136">
    <property type="protein sequence ID" value="TDD14900.1"/>
    <property type="molecule type" value="Genomic_DNA"/>
</dbReference>
<reference evidence="5 6" key="1">
    <citation type="submission" date="2019-03" db="EMBL/GenBank/DDBJ databases">
        <title>Draft genome sequences of novel Actinobacteria.</title>
        <authorList>
            <person name="Sahin N."/>
            <person name="Ay H."/>
            <person name="Saygin H."/>
        </authorList>
    </citation>
    <scope>NUCLEOTIDE SEQUENCE [LARGE SCALE GENOMIC DNA]</scope>
    <source>
        <strain evidence="5 6">KC712</strain>
    </source>
</reference>
<keyword evidence="6" id="KW-1185">Reference proteome</keyword>
<evidence type="ECO:0000256" key="1">
    <source>
        <dbReference type="ARBA" id="ARBA00023015"/>
    </source>
</evidence>
<dbReference type="Gene3D" id="1.10.10.10">
    <property type="entry name" value="Winged helix-like DNA-binding domain superfamily/Winged helix DNA-binding domain"/>
    <property type="match status" value="1"/>
</dbReference>
<accession>A0A4R4WMA8</accession>
<comment type="caution">
    <text evidence="5">The sequence shown here is derived from an EMBL/GenBank/DDBJ whole genome shotgun (WGS) entry which is preliminary data.</text>
</comment>
<evidence type="ECO:0000313" key="6">
    <source>
        <dbReference type="Proteomes" id="UP000294543"/>
    </source>
</evidence>
<evidence type="ECO:0000256" key="3">
    <source>
        <dbReference type="ARBA" id="ARBA00023163"/>
    </source>
</evidence>
<keyword evidence="1" id="KW-0805">Transcription regulation</keyword>
<sequence length="182" mass="20058">MARGAISDLRSGCAINAAVEALGDHWSFLVLRDMIFGDRRHFRELLSGSIEGIASNILSDRLKKLVAAGILTKEDVVRGQRARYSLTEAGIQTLPILFALGNWGLDWREGTPELRTRQELMRAEGPPFIAELMDELRVRHLGAASIIRDGPGPLERLEAAYQEVARREAAPQPTDGEAARSD</sequence>
<evidence type="ECO:0000313" key="5">
    <source>
        <dbReference type="EMBL" id="TDD14900.1"/>
    </source>
</evidence>
<dbReference type="InterPro" id="IPR036390">
    <property type="entry name" value="WH_DNA-bd_sf"/>
</dbReference>
<feature type="domain" description="HTH hxlR-type" evidence="4">
    <location>
        <begin position="13"/>
        <end position="112"/>
    </location>
</feature>
<dbReference type="Pfam" id="PF01638">
    <property type="entry name" value="HxlR"/>
    <property type="match status" value="1"/>
</dbReference>
<dbReference type="SUPFAM" id="SSF46785">
    <property type="entry name" value="Winged helix' DNA-binding domain"/>
    <property type="match status" value="1"/>
</dbReference>
<dbReference type="OrthoDB" id="9792527at2"/>
<gene>
    <name evidence="5" type="ORF">E1294_36090</name>
</gene>
<dbReference type="InterPro" id="IPR002577">
    <property type="entry name" value="HTH_HxlR"/>
</dbReference>
<keyword evidence="3" id="KW-0804">Transcription</keyword>
<evidence type="ECO:0000259" key="4">
    <source>
        <dbReference type="PROSITE" id="PS51118"/>
    </source>
</evidence>
<dbReference type="PANTHER" id="PTHR33204:SF18">
    <property type="entry name" value="TRANSCRIPTIONAL REGULATORY PROTEIN"/>
    <property type="match status" value="1"/>
</dbReference>
<dbReference type="Proteomes" id="UP000294543">
    <property type="component" value="Unassembled WGS sequence"/>
</dbReference>
<name>A0A4R4WMA8_9ACTN</name>
<dbReference type="AlphaFoldDB" id="A0A4R4WMA8"/>
<dbReference type="RefSeq" id="WP_132515465.1">
    <property type="nucleotide sequence ID" value="NZ_SMKP01000136.1"/>
</dbReference>
<dbReference type="PANTHER" id="PTHR33204">
    <property type="entry name" value="TRANSCRIPTIONAL REGULATOR, MARR FAMILY"/>
    <property type="match status" value="1"/>
</dbReference>